<dbReference type="InterPro" id="IPR023378">
    <property type="entry name" value="YheA/YmcA-like_dom_sf"/>
</dbReference>
<dbReference type="OrthoDB" id="2167788at2"/>
<dbReference type="Gene3D" id="1.20.1500.10">
    <property type="entry name" value="YheA/YmcA-like"/>
    <property type="match status" value="1"/>
</dbReference>
<dbReference type="Proteomes" id="UP000290567">
    <property type="component" value="Unassembled WGS sequence"/>
</dbReference>
<dbReference type="SUPFAM" id="SSF158622">
    <property type="entry name" value="YheA/YmcA-like"/>
    <property type="match status" value="1"/>
</dbReference>
<keyword evidence="2" id="KW-1185">Reference proteome</keyword>
<evidence type="ECO:0000313" key="1">
    <source>
        <dbReference type="EMBL" id="GCF95774.1"/>
    </source>
</evidence>
<comment type="caution">
    <text evidence="1">The sequence shown here is derived from an EMBL/GenBank/DDBJ whole genome shotgun (WGS) entry which is preliminary data.</text>
</comment>
<dbReference type="PANTHER" id="PTHR38448">
    <property type="entry name" value="REGULATORY PROTEIN YLBF-RELATED"/>
    <property type="match status" value="1"/>
</dbReference>
<dbReference type="Pfam" id="PF06133">
    <property type="entry name" value="Com_YlbF"/>
    <property type="match status" value="1"/>
</dbReference>
<dbReference type="InterPro" id="IPR052767">
    <property type="entry name" value="Bact_com_dev_regulator"/>
</dbReference>
<proteinExistence type="predicted"/>
<evidence type="ECO:0008006" key="3">
    <source>
        <dbReference type="Google" id="ProtNLM"/>
    </source>
</evidence>
<accession>A0A4P5PG72</accession>
<gene>
    <name evidence="1" type="ORF">NRIC_36650</name>
</gene>
<dbReference type="InterPro" id="IPR010368">
    <property type="entry name" value="Com_YlbF"/>
</dbReference>
<dbReference type="RefSeq" id="WP_146624145.1">
    <property type="nucleotide sequence ID" value="NZ_BJCC01000038.1"/>
</dbReference>
<protein>
    <recommendedName>
        <fullName evidence="3">Cell fate regulator YmcA, YheA/YmcA/DUF963 family (Controls sporulation, competence, biofilm development)</fullName>
    </recommendedName>
</protein>
<dbReference type="PANTHER" id="PTHR38448:SF1">
    <property type="entry name" value="YLBF FAMILY REGULATOR"/>
    <property type="match status" value="1"/>
</dbReference>
<organism evidence="1 2">
    <name type="scientific">Enterococcus florum</name>
    <dbReference type="NCBI Taxonomy" id="2480627"/>
    <lineage>
        <taxon>Bacteria</taxon>
        <taxon>Bacillati</taxon>
        <taxon>Bacillota</taxon>
        <taxon>Bacilli</taxon>
        <taxon>Lactobacillales</taxon>
        <taxon>Enterococcaceae</taxon>
        <taxon>Enterococcus</taxon>
    </lineage>
</organism>
<reference evidence="2" key="1">
    <citation type="submission" date="2019-02" db="EMBL/GenBank/DDBJ databases">
        <title>Draft genome sequence of Enterococcus sp. Gos25-1.</title>
        <authorList>
            <person name="Tanaka N."/>
            <person name="Shiwa Y."/>
            <person name="Fujita N."/>
        </authorList>
    </citation>
    <scope>NUCLEOTIDE SEQUENCE [LARGE SCALE GENOMIC DNA]</scope>
    <source>
        <strain evidence="2">Gos25-1</strain>
    </source>
</reference>
<sequence length="124" mass="14264">MSLEKEPEVQRALDQLTTLLQDNEVVQRYQNVKARIDQNTAVHTLEEAIKQAQKEAVHFAHYGKPEAEKQALKRADELTKQLEEHPLVIAYRESLSEANDLLQHLTGLIQKEINDAIEDETKHD</sequence>
<dbReference type="AlphaFoldDB" id="A0A4P5PG72"/>
<dbReference type="InterPro" id="IPR016783">
    <property type="entry name" value="Biofilm_formation_YmcA"/>
</dbReference>
<name>A0A4P5PG72_9ENTE</name>
<dbReference type="EMBL" id="BJCC01000038">
    <property type="protein sequence ID" value="GCF95774.1"/>
    <property type="molecule type" value="Genomic_DNA"/>
</dbReference>
<evidence type="ECO:0000313" key="2">
    <source>
        <dbReference type="Proteomes" id="UP000290567"/>
    </source>
</evidence>
<dbReference type="PIRSF" id="PIRSF021287">
    <property type="entry name" value="Biofilm_formation_YmcA"/>
    <property type="match status" value="1"/>
</dbReference>